<evidence type="ECO:0000256" key="5">
    <source>
        <dbReference type="RuleBase" id="RU367124"/>
    </source>
</evidence>
<dbReference type="Proteomes" id="UP000435112">
    <property type="component" value="Unassembled WGS sequence"/>
</dbReference>
<evidence type="ECO:0000313" key="10">
    <source>
        <dbReference type="Proteomes" id="UP000434957"/>
    </source>
</evidence>
<sequence length="150" mass="16775">MRDLYVILATAVILLTTGDVVSAGTSADWIKPKKLSSGDVNGSGQRFLRSYGMADADAGSIHEDRDGLFSLPEELEELVESHHHVREIFTRWCLEDKDPKEAEKEAKSGKEAQVAKLYKLYKLYMTNAAADDDRRKLTGLECNLLTKKDN</sequence>
<dbReference type="Proteomes" id="UP000434957">
    <property type="component" value="Unassembled WGS sequence"/>
</dbReference>
<evidence type="ECO:0000256" key="1">
    <source>
        <dbReference type="ARBA" id="ARBA00004613"/>
    </source>
</evidence>
<dbReference type="InterPro" id="IPR031825">
    <property type="entry name" value="RXLR"/>
</dbReference>
<proteinExistence type="inferred from homology"/>
<reference evidence="9 11" key="1">
    <citation type="submission" date="2018-09" db="EMBL/GenBank/DDBJ databases">
        <title>Genomic investigation of the strawberry pathogen Phytophthora fragariae indicates pathogenicity is determined by transcriptional variation in three key races.</title>
        <authorList>
            <person name="Adams T.M."/>
            <person name="Armitage A.D."/>
            <person name="Sobczyk M.K."/>
            <person name="Bates H.J."/>
            <person name="Dunwell J.M."/>
            <person name="Nellist C.F."/>
            <person name="Harrison R.J."/>
        </authorList>
    </citation>
    <scope>NUCLEOTIDE SEQUENCE [LARGE SCALE GENOMIC DNA]</scope>
    <source>
        <strain evidence="7 9">SCRP249</strain>
        <strain evidence="6 11">SCRP324</strain>
        <strain evidence="8 10">SCRP333</strain>
    </source>
</reference>
<dbReference type="EMBL" id="QXFU01002814">
    <property type="protein sequence ID" value="KAE8981243.1"/>
    <property type="molecule type" value="Genomic_DNA"/>
</dbReference>
<comment type="subcellular location">
    <subcellularLocation>
        <location evidence="1 5">Secreted</location>
    </subcellularLocation>
</comment>
<dbReference type="GO" id="GO:0005576">
    <property type="term" value="C:extracellular region"/>
    <property type="evidence" value="ECO:0007669"/>
    <property type="project" value="UniProtKB-SubCell"/>
</dbReference>
<dbReference type="OrthoDB" id="122425at2759"/>
<feature type="signal peptide" evidence="5">
    <location>
        <begin position="1"/>
        <end position="23"/>
    </location>
</feature>
<evidence type="ECO:0000313" key="9">
    <source>
        <dbReference type="Proteomes" id="UP000429607"/>
    </source>
</evidence>
<comment type="similarity">
    <text evidence="2 5">Belongs to the RxLR effector family.</text>
</comment>
<organism evidence="6 11">
    <name type="scientific">Phytophthora rubi</name>
    <dbReference type="NCBI Taxonomy" id="129364"/>
    <lineage>
        <taxon>Eukaryota</taxon>
        <taxon>Sar</taxon>
        <taxon>Stramenopiles</taxon>
        <taxon>Oomycota</taxon>
        <taxon>Peronosporomycetes</taxon>
        <taxon>Peronosporales</taxon>
        <taxon>Peronosporaceae</taxon>
        <taxon>Phytophthora</taxon>
    </lineage>
</organism>
<gene>
    <name evidence="7" type="ORF">PR001_g23058</name>
    <name evidence="6" type="ORF">PR002_g23883</name>
    <name evidence="8" type="ORF">PR003_g29599</name>
</gene>
<dbReference type="Proteomes" id="UP000429607">
    <property type="component" value="Unassembled WGS sequence"/>
</dbReference>
<protein>
    <recommendedName>
        <fullName evidence="5">RxLR effector protein</fullName>
    </recommendedName>
</protein>
<evidence type="ECO:0000313" key="11">
    <source>
        <dbReference type="Proteomes" id="UP000435112"/>
    </source>
</evidence>
<evidence type="ECO:0000256" key="2">
    <source>
        <dbReference type="ARBA" id="ARBA00010400"/>
    </source>
</evidence>
<evidence type="ECO:0000313" key="7">
    <source>
        <dbReference type="EMBL" id="KAE8984878.1"/>
    </source>
</evidence>
<keyword evidence="4 5" id="KW-0732">Signal</keyword>
<dbReference type="EMBL" id="QXFT01005053">
    <property type="protein sequence ID" value="KAE9274469.1"/>
    <property type="molecule type" value="Genomic_DNA"/>
</dbReference>
<accession>A0A6A3INT4</accession>
<comment type="caution">
    <text evidence="6">The sequence shown here is derived from an EMBL/GenBank/DDBJ whole genome shotgun (WGS) entry which is preliminary data.</text>
</comment>
<keyword evidence="3 5" id="KW-0964">Secreted</keyword>
<evidence type="ECO:0000256" key="4">
    <source>
        <dbReference type="ARBA" id="ARBA00022729"/>
    </source>
</evidence>
<feature type="chain" id="PRO_5033917812" description="RxLR effector protein" evidence="5">
    <location>
        <begin position="24"/>
        <end position="150"/>
    </location>
</feature>
<dbReference type="EMBL" id="QXFV01002661">
    <property type="protein sequence ID" value="KAE8984878.1"/>
    <property type="molecule type" value="Genomic_DNA"/>
</dbReference>
<evidence type="ECO:0000313" key="8">
    <source>
        <dbReference type="EMBL" id="KAE9274469.1"/>
    </source>
</evidence>
<dbReference type="Pfam" id="PF16810">
    <property type="entry name" value="RXLR"/>
    <property type="match status" value="1"/>
</dbReference>
<evidence type="ECO:0000256" key="3">
    <source>
        <dbReference type="ARBA" id="ARBA00022525"/>
    </source>
</evidence>
<comment type="function">
    <text evidence="5">Effector that suppresses plant defense responses during pathogen infection.</text>
</comment>
<dbReference type="AlphaFoldDB" id="A0A6A3INT4"/>
<name>A0A6A3INT4_9STRA</name>
<evidence type="ECO:0000313" key="6">
    <source>
        <dbReference type="EMBL" id="KAE8981243.1"/>
    </source>
</evidence>
<comment type="domain">
    <text evidence="5">The RxLR-dEER motif acts to carry the protein into the host cell cytoplasm through binding to cell surface phosphatidylinositol-3-phosphate.</text>
</comment>
<keyword evidence="10" id="KW-1185">Reference proteome</keyword>